<comment type="caution">
    <text evidence="1">The sequence shown here is derived from an EMBL/GenBank/DDBJ whole genome shotgun (WGS) entry which is preliminary data.</text>
</comment>
<name>A0A1L7TYN4_FUSMA</name>
<organism evidence="1 2">
    <name type="scientific">Fusarium mangiferae</name>
    <name type="common">Mango malformation disease fungus</name>
    <dbReference type="NCBI Taxonomy" id="192010"/>
    <lineage>
        <taxon>Eukaryota</taxon>
        <taxon>Fungi</taxon>
        <taxon>Dikarya</taxon>
        <taxon>Ascomycota</taxon>
        <taxon>Pezizomycotina</taxon>
        <taxon>Sordariomycetes</taxon>
        <taxon>Hypocreomycetidae</taxon>
        <taxon>Hypocreales</taxon>
        <taxon>Nectriaceae</taxon>
        <taxon>Fusarium</taxon>
        <taxon>Fusarium fujikuroi species complex</taxon>
    </lineage>
</organism>
<sequence length="489" mass="57067">MDPFSNLPSLVQTEIFVYLQSHTSIRQIIQASPSMLWHFIFYKDSIIRRILNDIVPISTSANIVRDALRIIDISDKASAKRYEESDIWKTMELPENFTTEQVQTLWRFFIRMFAFIEDYASKATSVYPPRAYLGVPDIIGGSGSYFKERRLETNVIDFTSLTCAEQHRFLSAFVRYELLCKIFYPRIMSYEEQLVVTRKLGAMCQKSKWKILLSVHEYYKAVYGALFAHGANSWLPDIPQQYKTDQSPPAMTSEYGLLFPDDTCFDARAYETDMDKAGRGLAKVLPCFGLDCLTQILACLRKETWHDSMIRKWLRTLPISHFHAWTSLLPGGFPDSLPDMDFRRYDRPRTDRQGQGGPVITFRPGDWRHDVLKCIQLVTYRQRAWGLFDDDRLYPRHTNHFPTFSELHRMESEYVRAKFFYKQPRPLRRSQQWQDIWTLGLQPIRRYGNATGPEVDTIAGHLGPCERFFSAPSEKLPNDLVEGESEILY</sequence>
<dbReference type="AlphaFoldDB" id="A0A1L7TYN4"/>
<reference evidence="2" key="1">
    <citation type="journal article" date="2016" name="Genome Biol. Evol.">
        <title>Comparative 'omics' of the Fusarium fujikuroi species complex highlights differences in genetic potential and metabolite synthesis.</title>
        <authorList>
            <person name="Niehaus E.-M."/>
            <person name="Muensterkoetter M."/>
            <person name="Proctor R.H."/>
            <person name="Brown D.W."/>
            <person name="Sharon A."/>
            <person name="Idan Y."/>
            <person name="Oren-Young L."/>
            <person name="Sieber C.M."/>
            <person name="Novak O."/>
            <person name="Pencik A."/>
            <person name="Tarkowska D."/>
            <person name="Hromadova K."/>
            <person name="Freeman S."/>
            <person name="Maymon M."/>
            <person name="Elazar M."/>
            <person name="Youssef S.A."/>
            <person name="El-Shabrawy E.S.M."/>
            <person name="Shalaby A.B.A."/>
            <person name="Houterman P."/>
            <person name="Brock N.L."/>
            <person name="Burkhardt I."/>
            <person name="Tsavkelova E.A."/>
            <person name="Dickschat J.S."/>
            <person name="Galuszka P."/>
            <person name="Gueldener U."/>
            <person name="Tudzynski B."/>
        </authorList>
    </citation>
    <scope>NUCLEOTIDE SEQUENCE [LARGE SCALE GENOMIC DNA]</scope>
    <source>
        <strain evidence="2">MRC7560</strain>
    </source>
</reference>
<evidence type="ECO:0000313" key="2">
    <source>
        <dbReference type="Proteomes" id="UP000184255"/>
    </source>
</evidence>
<dbReference type="Proteomes" id="UP000184255">
    <property type="component" value="Unassembled WGS sequence"/>
</dbReference>
<gene>
    <name evidence="1" type="ORF">FMAN_15115</name>
</gene>
<protein>
    <submittedName>
        <fullName evidence="1">Uncharacterized protein</fullName>
    </submittedName>
</protein>
<dbReference type="EMBL" id="FCQH01000014">
    <property type="protein sequence ID" value="CVL03584.1"/>
    <property type="molecule type" value="Genomic_DNA"/>
</dbReference>
<accession>A0A1L7TYN4</accession>
<dbReference type="GeneID" id="65094358"/>
<dbReference type="VEuPathDB" id="FungiDB:FMAN_15115"/>
<dbReference type="RefSeq" id="XP_041688215.1">
    <property type="nucleotide sequence ID" value="XM_041822546.1"/>
</dbReference>
<evidence type="ECO:0000313" key="1">
    <source>
        <dbReference type="EMBL" id="CVL03584.1"/>
    </source>
</evidence>
<proteinExistence type="predicted"/>
<keyword evidence="2" id="KW-1185">Reference proteome</keyword>